<dbReference type="PANTHER" id="PTHR37534">
    <property type="entry name" value="TRANSCRIPTIONAL ACTIVATOR PROTEIN UGA3"/>
    <property type="match status" value="1"/>
</dbReference>
<dbReference type="SMART" id="SM00066">
    <property type="entry name" value="GAL4"/>
    <property type="match status" value="1"/>
</dbReference>
<dbReference type="EMBL" id="CP031385">
    <property type="protein sequence ID" value="QPG94653.1"/>
    <property type="molecule type" value="Genomic_DNA"/>
</dbReference>
<keyword evidence="2" id="KW-0539">Nucleus</keyword>
<dbReference type="Gene3D" id="4.10.240.10">
    <property type="entry name" value="Zn(2)-C6 fungal-type DNA-binding domain"/>
    <property type="match status" value="1"/>
</dbReference>
<feature type="domain" description="Zn(2)-C6 fungal-type" evidence="4">
    <location>
        <begin position="9"/>
        <end position="37"/>
    </location>
</feature>
<dbReference type="InterPro" id="IPR001138">
    <property type="entry name" value="Zn2Cys6_DnaBD"/>
</dbReference>
<dbReference type="AlphaFoldDB" id="A0A7S9PSL2"/>
<protein>
    <recommendedName>
        <fullName evidence="4">Zn(2)-C6 fungal-type domain-containing protein</fullName>
    </recommendedName>
</protein>
<dbReference type="GO" id="GO:0000976">
    <property type="term" value="F:transcription cis-regulatory region binding"/>
    <property type="evidence" value="ECO:0007669"/>
    <property type="project" value="TreeGrafter"/>
</dbReference>
<dbReference type="Pfam" id="PF11951">
    <property type="entry name" value="Fungal_trans_2"/>
    <property type="match status" value="1"/>
</dbReference>
<dbReference type="InterPro" id="IPR021858">
    <property type="entry name" value="Fun_TF"/>
</dbReference>
<keyword evidence="6" id="KW-1185">Reference proteome</keyword>
<dbReference type="Proteomes" id="UP000594364">
    <property type="component" value="Chromosome 1"/>
</dbReference>
<dbReference type="InterPro" id="IPR036864">
    <property type="entry name" value="Zn2-C6_fun-type_DNA-bd_sf"/>
</dbReference>
<feature type="compositionally biased region" description="Basic and acidic residues" evidence="3">
    <location>
        <begin position="99"/>
        <end position="116"/>
    </location>
</feature>
<evidence type="ECO:0000256" key="1">
    <source>
        <dbReference type="ARBA" id="ARBA00004123"/>
    </source>
</evidence>
<dbReference type="PROSITE" id="PS00463">
    <property type="entry name" value="ZN2_CY6_FUNGAL_1"/>
    <property type="match status" value="1"/>
</dbReference>
<dbReference type="GO" id="GO:0000981">
    <property type="term" value="F:DNA-binding transcription factor activity, RNA polymerase II-specific"/>
    <property type="evidence" value="ECO:0007669"/>
    <property type="project" value="InterPro"/>
</dbReference>
<dbReference type="Pfam" id="PF00172">
    <property type="entry name" value="Zn_clus"/>
    <property type="match status" value="1"/>
</dbReference>
<dbReference type="GO" id="GO:0045944">
    <property type="term" value="P:positive regulation of transcription by RNA polymerase II"/>
    <property type="evidence" value="ECO:0007669"/>
    <property type="project" value="TreeGrafter"/>
</dbReference>
<accession>A0A7S9PSL2</accession>
<dbReference type="OrthoDB" id="5380854at2759"/>
<reference evidence="5 6" key="1">
    <citation type="journal article" date="2018" name="PLoS Genet.">
        <title>Repeat elements organise 3D genome structure and mediate transcription in the filamentous fungus Epichloe festucae.</title>
        <authorList>
            <person name="Winter D.J."/>
            <person name="Ganley A.R.D."/>
            <person name="Young C.A."/>
            <person name="Liachko I."/>
            <person name="Schardl C.L."/>
            <person name="Dupont P.Y."/>
            <person name="Berry D."/>
            <person name="Ram A."/>
            <person name="Scott B."/>
            <person name="Cox M.P."/>
        </authorList>
    </citation>
    <scope>NUCLEOTIDE SEQUENCE [LARGE SCALE GENOMIC DNA]</scope>
    <source>
        <strain evidence="5 6">Fl1</strain>
    </source>
</reference>
<comment type="subcellular location">
    <subcellularLocation>
        <location evidence="1">Nucleus</location>
    </subcellularLocation>
</comment>
<dbReference type="PROSITE" id="PS50048">
    <property type="entry name" value="ZN2_CY6_FUNGAL_2"/>
    <property type="match status" value="1"/>
</dbReference>
<evidence type="ECO:0000259" key="4">
    <source>
        <dbReference type="PROSITE" id="PS50048"/>
    </source>
</evidence>
<proteinExistence type="predicted"/>
<evidence type="ECO:0000256" key="2">
    <source>
        <dbReference type="ARBA" id="ARBA00023242"/>
    </source>
</evidence>
<dbReference type="SUPFAM" id="SSF57701">
    <property type="entry name" value="Zn2/Cys6 DNA-binding domain"/>
    <property type="match status" value="1"/>
</dbReference>
<sequence length="602" mass="66728">MPANSITKPCHNCRRRRLRCDRSWPSCHKCASSGQECLGYGKVFVWTQAIDSNGNRRPPAVSGRRVSEPGQYQPQVVEYRLPHEVGGAQAGDVSIPLEQEAHSDSQDQAQIHHNEPRAFPPMPPQESPQSELDHQQPFVFRGADFSNDATGSGKKSPDEDGDETSYEPVQPDHGPAKSGILTLGNLTDPIFQDLDRNSRYYLAHFADNVCKDLVARDSPDSNPFRELIPLTNTHPMLLQILIATSAVHWSNMFGPITAIPTGLTDPGGYLSQLRSQDLVSRQALIDALTAKQKAMGHLRGVLDTLDPAGSEVALAAMHFFVKFDLIDLDRNNGKGWQAHLEGASSILAFLAPDSARHASSRMLRDCVIADCFIYHILGSTLATGAIASRIARYAFELLPVMKRVEVNSYLSCPPEILQIILLASHLSYETPCTDWSLSAADQALELIDQALAFDVPAWADRLRELPNVSDIESRVHIASAHRSAVCLYILQALPLIRAVRPVDTHFLVGDILGHLGQIHEEDPYFKATSWPTFIAGAETRDAEKRAWAMSRMFAIWRICPWGYIFTAIEMLKATWQMQDSGTGSGVNWLQDLKDMGFDYLIV</sequence>
<dbReference type="GO" id="GO:0008270">
    <property type="term" value="F:zinc ion binding"/>
    <property type="evidence" value="ECO:0007669"/>
    <property type="project" value="InterPro"/>
</dbReference>
<dbReference type="PANTHER" id="PTHR37534:SF51">
    <property type="entry name" value="ACRIFLAVINE SENSITIVITY CONTROL PROTEIN ACR-2"/>
    <property type="match status" value="1"/>
</dbReference>
<feature type="region of interest" description="Disordered" evidence="3">
    <location>
        <begin position="99"/>
        <end position="176"/>
    </location>
</feature>
<evidence type="ECO:0000256" key="3">
    <source>
        <dbReference type="SAM" id="MobiDB-lite"/>
    </source>
</evidence>
<gene>
    <name evidence="5" type="ORF">C2857_006639</name>
</gene>
<evidence type="ECO:0000313" key="5">
    <source>
        <dbReference type="EMBL" id="QPG94653.1"/>
    </source>
</evidence>
<evidence type="ECO:0000313" key="6">
    <source>
        <dbReference type="Proteomes" id="UP000594364"/>
    </source>
</evidence>
<organism evidence="5 6">
    <name type="scientific">Epichloe festucae (strain Fl1)</name>
    <dbReference type="NCBI Taxonomy" id="877507"/>
    <lineage>
        <taxon>Eukaryota</taxon>
        <taxon>Fungi</taxon>
        <taxon>Dikarya</taxon>
        <taxon>Ascomycota</taxon>
        <taxon>Pezizomycotina</taxon>
        <taxon>Sordariomycetes</taxon>
        <taxon>Hypocreomycetidae</taxon>
        <taxon>Hypocreales</taxon>
        <taxon>Clavicipitaceae</taxon>
        <taxon>Epichloe</taxon>
    </lineage>
</organism>
<name>A0A7S9PSL2_EPIFF</name>
<dbReference type="GO" id="GO:0005634">
    <property type="term" value="C:nucleus"/>
    <property type="evidence" value="ECO:0007669"/>
    <property type="project" value="UniProtKB-SubCell"/>
</dbReference>